<sequence>MPVSLLRPMGFSVAPKTYPSISGKFSTSSSLMFFQHNVVIHGRNHGIEPSDLLRPAGALAFQGFPA</sequence>
<proteinExistence type="predicted"/>
<dbReference type="EMBL" id="ACJX03000001">
    <property type="protein sequence ID" value="KRT35091.1"/>
    <property type="molecule type" value="Genomic_DNA"/>
</dbReference>
<dbReference type="AlphaFoldDB" id="A0A0T5X9S1"/>
<evidence type="ECO:0000313" key="2">
    <source>
        <dbReference type="Proteomes" id="UP000005273"/>
    </source>
</evidence>
<name>A0A0T5X9S1_9BACT</name>
<gene>
    <name evidence="1" type="ORF">HMPREF1705_04758</name>
</gene>
<organism evidence="1 2">
    <name type="scientific">Acetomicrobium hydrogeniformans ATCC BAA-1850</name>
    <dbReference type="NCBI Taxonomy" id="592015"/>
    <lineage>
        <taxon>Bacteria</taxon>
        <taxon>Thermotogati</taxon>
        <taxon>Synergistota</taxon>
        <taxon>Synergistia</taxon>
        <taxon>Synergistales</taxon>
        <taxon>Acetomicrobiaceae</taxon>
        <taxon>Acetomicrobium</taxon>
    </lineage>
</organism>
<comment type="caution">
    <text evidence="1">The sequence shown here is derived from an EMBL/GenBank/DDBJ whole genome shotgun (WGS) entry which is preliminary data.</text>
</comment>
<reference evidence="2" key="1">
    <citation type="submission" date="2012-09" db="EMBL/GenBank/DDBJ databases">
        <authorList>
            <person name="Weinstock G."/>
            <person name="Sodergren E."/>
            <person name="Clifton S."/>
            <person name="Fulton L."/>
            <person name="Fulton B."/>
            <person name="Courtney L."/>
            <person name="Fronick C."/>
            <person name="Harrison M."/>
            <person name="Strong C."/>
            <person name="Farmer C."/>
            <person name="Delehaunty K."/>
            <person name="Markovic C."/>
            <person name="Hall O."/>
            <person name="Minx P."/>
            <person name="Tomlinson C."/>
            <person name="Mitreva M."/>
            <person name="Nelson J."/>
            <person name="Hou S."/>
            <person name="Wollam A."/>
            <person name="Pepin K.H."/>
            <person name="Johnson M."/>
            <person name="Bhonagiri V."/>
            <person name="Nash W.E."/>
            <person name="Suruliraj S."/>
            <person name="Warren W."/>
            <person name="Chinwalla A."/>
            <person name="Mardis E.R."/>
            <person name="Wilson R.K."/>
        </authorList>
    </citation>
    <scope>NUCLEOTIDE SEQUENCE [LARGE SCALE GENOMIC DNA]</scope>
    <source>
        <strain evidence="2">OS1</strain>
    </source>
</reference>
<keyword evidence="2" id="KW-1185">Reference proteome</keyword>
<protein>
    <submittedName>
        <fullName evidence="1">Uncharacterized protein</fullName>
    </submittedName>
</protein>
<accession>A0A0T5X9S1</accession>
<dbReference type="Proteomes" id="UP000005273">
    <property type="component" value="Unassembled WGS sequence"/>
</dbReference>
<evidence type="ECO:0000313" key="1">
    <source>
        <dbReference type="EMBL" id="KRT35091.1"/>
    </source>
</evidence>